<evidence type="ECO:0000256" key="7">
    <source>
        <dbReference type="RuleBase" id="RU363032"/>
    </source>
</evidence>
<feature type="transmembrane region" description="Helical" evidence="7">
    <location>
        <begin position="124"/>
        <end position="145"/>
    </location>
</feature>
<dbReference type="GO" id="GO:0055085">
    <property type="term" value="P:transmembrane transport"/>
    <property type="evidence" value="ECO:0007669"/>
    <property type="project" value="InterPro"/>
</dbReference>
<name>A0A8J3Y2L6_9ACTN</name>
<feature type="transmembrane region" description="Helical" evidence="7">
    <location>
        <begin position="230"/>
        <end position="247"/>
    </location>
</feature>
<evidence type="ECO:0000256" key="2">
    <source>
        <dbReference type="ARBA" id="ARBA00022448"/>
    </source>
</evidence>
<proteinExistence type="inferred from homology"/>
<dbReference type="Proteomes" id="UP000605992">
    <property type="component" value="Unassembled WGS sequence"/>
</dbReference>
<evidence type="ECO:0000256" key="3">
    <source>
        <dbReference type="ARBA" id="ARBA00022475"/>
    </source>
</evidence>
<keyword evidence="2 7" id="KW-0813">Transport</keyword>
<evidence type="ECO:0000313" key="9">
    <source>
        <dbReference type="EMBL" id="GII59780.1"/>
    </source>
</evidence>
<dbReference type="InterPro" id="IPR000515">
    <property type="entry name" value="MetI-like"/>
</dbReference>
<dbReference type="Gene3D" id="1.10.3720.10">
    <property type="entry name" value="MetI-like"/>
    <property type="match status" value="1"/>
</dbReference>
<dbReference type="PANTHER" id="PTHR30193:SF41">
    <property type="entry name" value="DIACETYLCHITOBIOSE UPTAKE SYSTEM PERMEASE PROTEIN NGCF"/>
    <property type="match status" value="1"/>
</dbReference>
<feature type="transmembrane region" description="Helical" evidence="7">
    <location>
        <begin position="280"/>
        <end position="302"/>
    </location>
</feature>
<keyword evidence="3" id="KW-1003">Cell membrane</keyword>
<protein>
    <submittedName>
        <fullName evidence="9">Sugar ABC transporter permease</fullName>
    </submittedName>
</protein>
<dbReference type="EMBL" id="BOOR01000098">
    <property type="protein sequence ID" value="GII59780.1"/>
    <property type="molecule type" value="Genomic_DNA"/>
</dbReference>
<keyword evidence="10" id="KW-1185">Reference proteome</keyword>
<dbReference type="RefSeq" id="WP_203949818.1">
    <property type="nucleotide sequence ID" value="NZ_BOOR01000098.1"/>
</dbReference>
<feature type="transmembrane region" description="Helical" evidence="7">
    <location>
        <begin position="88"/>
        <end position="112"/>
    </location>
</feature>
<evidence type="ECO:0000256" key="6">
    <source>
        <dbReference type="ARBA" id="ARBA00023136"/>
    </source>
</evidence>
<keyword evidence="5 7" id="KW-1133">Transmembrane helix</keyword>
<evidence type="ECO:0000256" key="1">
    <source>
        <dbReference type="ARBA" id="ARBA00004651"/>
    </source>
</evidence>
<evidence type="ECO:0000256" key="5">
    <source>
        <dbReference type="ARBA" id="ARBA00022989"/>
    </source>
</evidence>
<dbReference type="PROSITE" id="PS50928">
    <property type="entry name" value="ABC_TM1"/>
    <property type="match status" value="1"/>
</dbReference>
<feature type="transmembrane region" description="Helical" evidence="7">
    <location>
        <begin position="26"/>
        <end position="49"/>
    </location>
</feature>
<comment type="similarity">
    <text evidence="7">Belongs to the binding-protein-dependent transport system permease family.</text>
</comment>
<dbReference type="SUPFAM" id="SSF161098">
    <property type="entry name" value="MetI-like"/>
    <property type="match status" value="1"/>
</dbReference>
<dbReference type="GO" id="GO:0005886">
    <property type="term" value="C:plasma membrane"/>
    <property type="evidence" value="ECO:0007669"/>
    <property type="project" value="UniProtKB-SubCell"/>
</dbReference>
<dbReference type="InterPro" id="IPR035906">
    <property type="entry name" value="MetI-like_sf"/>
</dbReference>
<evidence type="ECO:0000259" key="8">
    <source>
        <dbReference type="PROSITE" id="PS50928"/>
    </source>
</evidence>
<dbReference type="CDD" id="cd06261">
    <property type="entry name" value="TM_PBP2"/>
    <property type="match status" value="1"/>
</dbReference>
<evidence type="ECO:0000256" key="4">
    <source>
        <dbReference type="ARBA" id="ARBA00022692"/>
    </source>
</evidence>
<accession>A0A8J3Y2L6</accession>
<evidence type="ECO:0000313" key="10">
    <source>
        <dbReference type="Proteomes" id="UP000605992"/>
    </source>
</evidence>
<dbReference type="Pfam" id="PF00528">
    <property type="entry name" value="BPD_transp_1"/>
    <property type="match status" value="1"/>
</dbReference>
<reference evidence="9" key="1">
    <citation type="submission" date="2021-01" db="EMBL/GenBank/DDBJ databases">
        <title>Whole genome shotgun sequence of Planotetraspora thailandica NBRC 104271.</title>
        <authorList>
            <person name="Komaki H."/>
            <person name="Tamura T."/>
        </authorList>
    </citation>
    <scope>NUCLEOTIDE SEQUENCE</scope>
    <source>
        <strain evidence="9">NBRC 104271</strain>
    </source>
</reference>
<comment type="caution">
    <text evidence="9">The sequence shown here is derived from an EMBL/GenBank/DDBJ whole genome shotgun (WGS) entry which is preliminary data.</text>
</comment>
<feature type="domain" description="ABC transmembrane type-1" evidence="8">
    <location>
        <begin position="85"/>
        <end position="301"/>
    </location>
</feature>
<keyword evidence="4 7" id="KW-0812">Transmembrane</keyword>
<keyword evidence="6 7" id="KW-0472">Membrane</keyword>
<sequence>MTSLDIRGAAPAADPIGRRTSVRRPAAGGLAGYLFVSGYVVLLLAFGVFPTGYAAYLALTNDRGQFTGLGQFVKVVQDFRFLPAFGDIVVYLVLWLVLLVVLSVGAAVILRGRMRPGLSATLRFLFYVPGALAGIASVLVWLFMLDPSVSPVGWLISAAGFGNFAAVLAPGNLPVILVLIAFWAGAGGWMVVMYGALNNIPDEVIEAARIDGAGPWRTAWSVQIPMIKKWIAYMTILAFAAGTQIFVEPQLLQTASLGRVSPTWSPNQLAYLYAFQKGDFNGAAAISIFLLVLGLACAGVLVTRSGLFTVDDNE</sequence>
<gene>
    <name evidence="9" type="ORF">Pth03_81690</name>
</gene>
<dbReference type="PANTHER" id="PTHR30193">
    <property type="entry name" value="ABC TRANSPORTER PERMEASE PROTEIN"/>
    <property type="match status" value="1"/>
</dbReference>
<organism evidence="9 10">
    <name type="scientific">Planotetraspora thailandica</name>
    <dbReference type="NCBI Taxonomy" id="487172"/>
    <lineage>
        <taxon>Bacteria</taxon>
        <taxon>Bacillati</taxon>
        <taxon>Actinomycetota</taxon>
        <taxon>Actinomycetes</taxon>
        <taxon>Streptosporangiales</taxon>
        <taxon>Streptosporangiaceae</taxon>
        <taxon>Planotetraspora</taxon>
    </lineage>
</organism>
<comment type="subcellular location">
    <subcellularLocation>
        <location evidence="1 7">Cell membrane</location>
        <topology evidence="1 7">Multi-pass membrane protein</topology>
    </subcellularLocation>
</comment>
<dbReference type="InterPro" id="IPR051393">
    <property type="entry name" value="ABC_transporter_permease"/>
</dbReference>
<dbReference type="AlphaFoldDB" id="A0A8J3Y2L6"/>